<accession>E8ZJM9</accession>
<dbReference type="HOGENOM" id="CLU_098620_3_0_14"/>
<dbReference type="EMBL" id="FR773153">
    <property type="protein sequence ID" value="CBY93350.1"/>
    <property type="molecule type" value="Genomic_DNA"/>
</dbReference>
<dbReference type="AlphaFoldDB" id="E8ZJM9"/>
<evidence type="ECO:0000313" key="1">
    <source>
        <dbReference type="EMBL" id="CBY93350.1"/>
    </source>
</evidence>
<organism evidence="1 2">
    <name type="scientific">Mycoplasma haemofelis (strain Langford 1)</name>
    <name type="common">Haemobartonella felis</name>
    <dbReference type="NCBI Taxonomy" id="941640"/>
    <lineage>
        <taxon>Bacteria</taxon>
        <taxon>Bacillati</taxon>
        <taxon>Mycoplasmatota</taxon>
        <taxon>Mollicutes</taxon>
        <taxon>Mycoplasmataceae</taxon>
        <taxon>Mycoplasma</taxon>
    </lineage>
</organism>
<protein>
    <submittedName>
        <fullName evidence="1">Uncharacterized protein</fullName>
    </submittedName>
</protein>
<reference evidence="1 2" key="1">
    <citation type="journal article" date="2011" name="J. Bacteriol.">
        <title>Complete genome sequence of Mycoplasma haemofelis, a hemotropic mycoplasma.</title>
        <authorList>
            <person name="Barker E.N."/>
            <person name="Helps C.R."/>
            <person name="Peters I.R."/>
            <person name="Darby A.C."/>
            <person name="Radford A.D."/>
            <person name="Tasker S."/>
        </authorList>
    </citation>
    <scope>NUCLEOTIDE SEQUENCE [LARGE SCALE GENOMIC DNA]</scope>
    <source>
        <strain evidence="1 2">Langford 1</strain>
    </source>
</reference>
<proteinExistence type="predicted"/>
<sequence length="216" mass="24091">METTAAKGLIGLGGLGSIAGGAYSAKPYIFSEKDSIETTLTNNKWEVLKQEGQDSLWEEIYNKYKEQELDSPSRFDKTITKGEDKSTGLPKLKGSCQKALSQEFSPSLYRTVTRWCVTPISAANRLEKLGGYQKINVEETNTTADQTEWTAKETEFKKALDKNNSYLGVTLPSSESNQVEANIKLLKAGCKNHMDKKNYDDDFEGSMEKVNTWCGK</sequence>
<dbReference type="Proteomes" id="UP000008637">
    <property type="component" value="Chromosome"/>
</dbReference>
<evidence type="ECO:0000313" key="2">
    <source>
        <dbReference type="Proteomes" id="UP000008637"/>
    </source>
</evidence>
<name>E8ZJM9_MYCHL</name>
<dbReference type="KEGG" id="mha:HF1_13420"/>
<keyword evidence="2" id="KW-1185">Reference proteome</keyword>
<gene>
    <name evidence="1" type="ORF">HF1_13420</name>
</gene>